<dbReference type="RefSeq" id="WP_143416732.1">
    <property type="nucleotide sequence ID" value="NZ_VJXR01000002.1"/>
</dbReference>
<reference evidence="2 3" key="1">
    <citation type="submission" date="2019-07" db="EMBL/GenBank/DDBJ databases">
        <title>Georgenia wutianyii sp. nov. and Georgenia *** sp. nov. isolated from plateau pika (Ochotona curzoniae) in the Qinghai-Tibet plateau of China.</title>
        <authorList>
            <person name="Tian Z."/>
        </authorList>
    </citation>
    <scope>NUCLEOTIDE SEQUENCE [LARGE SCALE GENOMIC DNA]</scope>
    <source>
        <strain evidence="2 3">Z446</strain>
    </source>
</reference>
<proteinExistence type="predicted"/>
<organism evidence="2 3">
    <name type="scientific">Georgenia yuyongxinii</name>
    <dbReference type="NCBI Taxonomy" id="2589797"/>
    <lineage>
        <taxon>Bacteria</taxon>
        <taxon>Bacillati</taxon>
        <taxon>Actinomycetota</taxon>
        <taxon>Actinomycetes</taxon>
        <taxon>Micrococcales</taxon>
        <taxon>Bogoriellaceae</taxon>
        <taxon>Georgenia</taxon>
    </lineage>
</organism>
<dbReference type="AlphaFoldDB" id="A0A552WXF0"/>
<comment type="caution">
    <text evidence="2">The sequence shown here is derived from an EMBL/GenBank/DDBJ whole genome shotgun (WGS) entry which is preliminary data.</text>
</comment>
<keyword evidence="3" id="KW-1185">Reference proteome</keyword>
<evidence type="ECO:0000313" key="3">
    <source>
        <dbReference type="Proteomes" id="UP000318693"/>
    </source>
</evidence>
<accession>A0A552WXF0</accession>
<sequence>MLLAAGLAYLLDADGDAIALLRGDEVVGIVGVVSDVDLNSVDPACEPARASDQVRRPVTAEAQTKS</sequence>
<gene>
    <name evidence="2" type="ORF">FJ693_01270</name>
</gene>
<name>A0A552WXF0_9MICO</name>
<evidence type="ECO:0000256" key="1">
    <source>
        <dbReference type="SAM" id="MobiDB-lite"/>
    </source>
</evidence>
<dbReference type="EMBL" id="VJXR01000002">
    <property type="protein sequence ID" value="TRW47457.1"/>
    <property type="molecule type" value="Genomic_DNA"/>
</dbReference>
<evidence type="ECO:0000313" key="2">
    <source>
        <dbReference type="EMBL" id="TRW47457.1"/>
    </source>
</evidence>
<dbReference type="Proteomes" id="UP000318693">
    <property type="component" value="Unassembled WGS sequence"/>
</dbReference>
<feature type="region of interest" description="Disordered" evidence="1">
    <location>
        <begin position="47"/>
        <end position="66"/>
    </location>
</feature>
<protein>
    <submittedName>
        <fullName evidence="2">Uncharacterized protein</fullName>
    </submittedName>
</protein>